<dbReference type="InterPro" id="IPR052688">
    <property type="entry name" value="Gamma-glutamyltransfase"/>
</dbReference>
<sequence>MVPPGGFSVDAVLAGALEQFVASGRGEGLCPLLCHPDGTPLGPGSRMVNPQLGAVLQRAARAPEEDDQFWDALLRPLARDLPTLAGKSLFTTPPDALPSLQPALSLPLRQGSLFTTPEPVTGAPLLNMLSRLGEAGPDAEPCPRVLEAAQFAYASAPSAAPVGSFLAAMDSGGSVLLLSSSLNSSFGSGLLSPATGLVLSDFEGEAATHSWTCPVLLCCGPEEDVLGVVATAGPAGSLAMAQTLLSHLLLQQPAQDAVARDVDHPAGQALLLVTSRAEHVRTAAVPSHCCPSEGY</sequence>
<keyword evidence="3" id="KW-1185">Reference proteome</keyword>
<dbReference type="OMA" id="HAYAKVT"/>
<organism evidence="2 3">
    <name type="scientific">Ornithorhynchus anatinus</name>
    <name type="common">Duckbill platypus</name>
    <dbReference type="NCBI Taxonomy" id="9258"/>
    <lineage>
        <taxon>Eukaryota</taxon>
        <taxon>Metazoa</taxon>
        <taxon>Chordata</taxon>
        <taxon>Craniata</taxon>
        <taxon>Vertebrata</taxon>
        <taxon>Euteleostomi</taxon>
        <taxon>Mammalia</taxon>
        <taxon>Monotremata</taxon>
        <taxon>Ornithorhynchidae</taxon>
        <taxon>Ornithorhynchus</taxon>
    </lineage>
</organism>
<dbReference type="Proteomes" id="UP000002279">
    <property type="component" value="Chromosome 3"/>
</dbReference>
<evidence type="ECO:0000313" key="2">
    <source>
        <dbReference type="Ensembl" id="ENSOANP00000019907.2"/>
    </source>
</evidence>
<dbReference type="STRING" id="9258.ENSOANP00000019907"/>
<dbReference type="InterPro" id="IPR043137">
    <property type="entry name" value="GGT_ssub_C"/>
</dbReference>
<dbReference type="AlphaFoldDB" id="F7GAQ2"/>
<dbReference type="HOGENOM" id="CLU_049993_0_0_1"/>
<reference evidence="2" key="2">
    <citation type="submission" date="2025-08" db="UniProtKB">
        <authorList>
            <consortium name="Ensembl"/>
        </authorList>
    </citation>
    <scope>IDENTIFICATION</scope>
    <source>
        <strain evidence="2">Glennie</strain>
    </source>
</reference>
<proteinExistence type="inferred from homology"/>
<dbReference type="eggNOG" id="KOG2410">
    <property type="taxonomic scope" value="Eukaryota"/>
</dbReference>
<dbReference type="InterPro" id="IPR029055">
    <property type="entry name" value="Ntn_hydrolases_N"/>
</dbReference>
<protein>
    <recommendedName>
        <fullName evidence="4">Gamma-glutamyltransferase 6</fullName>
    </recommendedName>
</protein>
<dbReference type="PANTHER" id="PTHR47278">
    <property type="entry name" value="GLUTATHIONE HYDROLASE 6"/>
    <property type="match status" value="1"/>
</dbReference>
<dbReference type="FunCoup" id="F7GAQ2">
    <property type="interactions" value="101"/>
</dbReference>
<reference evidence="2" key="3">
    <citation type="submission" date="2025-09" db="UniProtKB">
        <authorList>
            <consortium name="Ensembl"/>
        </authorList>
    </citation>
    <scope>IDENTIFICATION</scope>
    <source>
        <strain evidence="2">Glennie</strain>
    </source>
</reference>
<name>F7GAQ2_ORNAN</name>
<dbReference type="SUPFAM" id="SSF56235">
    <property type="entry name" value="N-terminal nucleophile aminohydrolases (Ntn hydrolases)"/>
    <property type="match status" value="1"/>
</dbReference>
<dbReference type="PANTHER" id="PTHR47278:SF1">
    <property type="entry name" value="GLUTATHIONE HYDROLASE 6"/>
    <property type="match status" value="1"/>
</dbReference>
<reference evidence="2 3" key="1">
    <citation type="journal article" date="2008" name="Nature">
        <title>Genome analysis of the platypus reveals unique signatures of evolution.</title>
        <authorList>
            <person name="Warren W.C."/>
            <person name="Hillier L.W."/>
            <person name="Marshall Graves J.A."/>
            <person name="Birney E."/>
            <person name="Ponting C.P."/>
            <person name="Grutzner F."/>
            <person name="Belov K."/>
            <person name="Miller W."/>
            <person name="Clarke L."/>
            <person name="Chinwalla A.T."/>
            <person name="Yang S.P."/>
            <person name="Heger A."/>
            <person name="Locke D.P."/>
            <person name="Miethke P."/>
            <person name="Waters P.D."/>
            <person name="Veyrunes F."/>
            <person name="Fulton L."/>
            <person name="Fulton B."/>
            <person name="Graves T."/>
            <person name="Wallis J."/>
            <person name="Puente X.S."/>
            <person name="Lopez-Otin C."/>
            <person name="Ordonez G.R."/>
            <person name="Eichler E.E."/>
            <person name="Chen L."/>
            <person name="Cheng Z."/>
            <person name="Deakin J.E."/>
            <person name="Alsop A."/>
            <person name="Thompson K."/>
            <person name="Kirby P."/>
            <person name="Papenfuss A.T."/>
            <person name="Wakefield M.J."/>
            <person name="Olender T."/>
            <person name="Lancet D."/>
            <person name="Huttley G.A."/>
            <person name="Smit A.F."/>
            <person name="Pask A."/>
            <person name="Temple-Smith P."/>
            <person name="Batzer M.A."/>
            <person name="Walker J.A."/>
            <person name="Konkel M.K."/>
            <person name="Harris R.S."/>
            <person name="Whittington C.M."/>
            <person name="Wong E.S."/>
            <person name="Gemmell N.J."/>
            <person name="Buschiazzo E."/>
            <person name="Vargas Jentzsch I.M."/>
            <person name="Merkel A."/>
            <person name="Schmitz J."/>
            <person name="Zemann A."/>
            <person name="Churakov G."/>
            <person name="Kriegs J.O."/>
            <person name="Brosius J."/>
            <person name="Murchison E.P."/>
            <person name="Sachidanandam R."/>
            <person name="Smith C."/>
            <person name="Hannon G.J."/>
            <person name="Tsend-Ayush E."/>
            <person name="McMillan D."/>
            <person name="Attenborough R."/>
            <person name="Rens W."/>
            <person name="Ferguson-Smith M."/>
            <person name="Lefevre C.M."/>
            <person name="Sharp J.A."/>
            <person name="Nicholas K.R."/>
            <person name="Ray D.A."/>
            <person name="Kube M."/>
            <person name="Reinhardt R."/>
            <person name="Pringle T.H."/>
            <person name="Taylor J."/>
            <person name="Jones R.C."/>
            <person name="Nixon B."/>
            <person name="Dacheux J.L."/>
            <person name="Niwa H."/>
            <person name="Sekita Y."/>
            <person name="Huang X."/>
            <person name="Stark A."/>
            <person name="Kheradpour P."/>
            <person name="Kellis M."/>
            <person name="Flicek P."/>
            <person name="Chen Y."/>
            <person name="Webber C."/>
            <person name="Hardison R."/>
            <person name="Nelson J."/>
            <person name="Hallsworth-Pepin K."/>
            <person name="Delehaunty K."/>
            <person name="Markovic C."/>
            <person name="Minx P."/>
            <person name="Feng Y."/>
            <person name="Kremitzki C."/>
            <person name="Mitreva M."/>
            <person name="Glasscock J."/>
            <person name="Wylie T."/>
            <person name="Wohldmann P."/>
            <person name="Thiru P."/>
            <person name="Nhan M.N."/>
            <person name="Pohl C.S."/>
            <person name="Smith S.M."/>
            <person name="Hou S."/>
            <person name="Nefedov M."/>
            <person name="de Jong P.J."/>
            <person name="Renfree M.B."/>
            <person name="Mardis E.R."/>
            <person name="Wilson R.K."/>
        </authorList>
    </citation>
    <scope>NUCLEOTIDE SEQUENCE [LARGE SCALE GENOMIC DNA]</scope>
    <source>
        <strain evidence="2 3">Glennie</strain>
    </source>
</reference>
<dbReference type="Gene3D" id="3.60.20.40">
    <property type="match status" value="1"/>
</dbReference>
<evidence type="ECO:0000313" key="3">
    <source>
        <dbReference type="Proteomes" id="UP000002279"/>
    </source>
</evidence>
<accession>F7GAQ2</accession>
<dbReference type="InParanoid" id="F7GAQ2"/>
<evidence type="ECO:0008006" key="4">
    <source>
        <dbReference type="Google" id="ProtNLM"/>
    </source>
</evidence>
<evidence type="ECO:0000256" key="1">
    <source>
        <dbReference type="ARBA" id="ARBA00009381"/>
    </source>
</evidence>
<comment type="similarity">
    <text evidence="1">Belongs to the gamma-glutamyltransferase family.</text>
</comment>
<dbReference type="Ensembl" id="ENSOANT00000019910.2">
    <property type="protein sequence ID" value="ENSOANP00000019907.2"/>
    <property type="gene ID" value="ENSOANG00000012592.3"/>
</dbReference>
<dbReference type="GeneTree" id="ENSGT00940000161883"/>
<dbReference type="Bgee" id="ENSOANG00000012592">
    <property type="expression patterns" value="Expressed in adult mammalian kidney and 3 other cell types or tissues"/>
</dbReference>